<dbReference type="STRING" id="1126212.K2RHB0"/>
<dbReference type="OrthoDB" id="441446at2759"/>
<dbReference type="InParanoid" id="K2RHB0"/>
<comment type="caution">
    <text evidence="9">The sequence shown here is derived from an EMBL/GenBank/DDBJ whole genome shotgun (WGS) entry which is preliminary data.</text>
</comment>
<comment type="similarity">
    <text evidence="1">Belongs to the nuclease type I family.</text>
</comment>
<evidence type="ECO:0000256" key="3">
    <source>
        <dbReference type="ARBA" id="ARBA00022723"/>
    </source>
</evidence>
<organism evidence="9 10">
    <name type="scientific">Macrophomina phaseolina (strain MS6)</name>
    <name type="common">Charcoal rot fungus</name>
    <dbReference type="NCBI Taxonomy" id="1126212"/>
    <lineage>
        <taxon>Eukaryota</taxon>
        <taxon>Fungi</taxon>
        <taxon>Dikarya</taxon>
        <taxon>Ascomycota</taxon>
        <taxon>Pezizomycotina</taxon>
        <taxon>Dothideomycetes</taxon>
        <taxon>Dothideomycetes incertae sedis</taxon>
        <taxon>Botryosphaeriales</taxon>
        <taxon>Botryosphaeriaceae</taxon>
        <taxon>Macrophomina</taxon>
    </lineage>
</organism>
<evidence type="ECO:0000313" key="10">
    <source>
        <dbReference type="Proteomes" id="UP000007129"/>
    </source>
</evidence>
<evidence type="ECO:0000256" key="7">
    <source>
        <dbReference type="ARBA" id="ARBA00023180"/>
    </source>
</evidence>
<dbReference type="GO" id="GO:0006308">
    <property type="term" value="P:DNA catabolic process"/>
    <property type="evidence" value="ECO:0007669"/>
    <property type="project" value="InterPro"/>
</dbReference>
<dbReference type="PANTHER" id="PTHR33146:SF26">
    <property type="entry name" value="ENDONUCLEASE 4"/>
    <property type="match status" value="1"/>
</dbReference>
<dbReference type="VEuPathDB" id="FungiDB:MPH_08837"/>
<keyword evidence="6" id="KW-1015">Disulfide bond</keyword>
<dbReference type="AlphaFoldDB" id="K2RHB0"/>
<dbReference type="GO" id="GO:0003676">
    <property type="term" value="F:nucleic acid binding"/>
    <property type="evidence" value="ECO:0007669"/>
    <property type="project" value="InterPro"/>
</dbReference>
<reference evidence="9 10" key="1">
    <citation type="journal article" date="2012" name="BMC Genomics">
        <title>Tools to kill: Genome of one of the most destructive plant pathogenic fungi Macrophomina phaseolina.</title>
        <authorList>
            <person name="Islam M.S."/>
            <person name="Haque M.S."/>
            <person name="Islam M.M."/>
            <person name="Emdad E.M."/>
            <person name="Halim A."/>
            <person name="Hossen Q.M.M."/>
            <person name="Hossain M.Z."/>
            <person name="Ahmed B."/>
            <person name="Rahim S."/>
            <person name="Rahman M.S."/>
            <person name="Alam M.M."/>
            <person name="Hou S."/>
            <person name="Wan X."/>
            <person name="Saito J.A."/>
            <person name="Alam M."/>
        </authorList>
    </citation>
    <scope>NUCLEOTIDE SEQUENCE [LARGE SCALE GENOMIC DNA]</scope>
    <source>
        <strain evidence="9 10">MS6</strain>
    </source>
</reference>
<dbReference type="InterPro" id="IPR003154">
    <property type="entry name" value="S1/P1nuclease"/>
</dbReference>
<evidence type="ECO:0000313" key="9">
    <source>
        <dbReference type="EMBL" id="EKG13963.1"/>
    </source>
</evidence>
<dbReference type="GO" id="GO:0004519">
    <property type="term" value="F:endonuclease activity"/>
    <property type="evidence" value="ECO:0007669"/>
    <property type="project" value="UniProtKB-KW"/>
</dbReference>
<evidence type="ECO:0000256" key="6">
    <source>
        <dbReference type="ARBA" id="ARBA00023157"/>
    </source>
</evidence>
<evidence type="ECO:0000256" key="8">
    <source>
        <dbReference type="SAM" id="SignalP"/>
    </source>
</evidence>
<keyword evidence="7" id="KW-0325">Glycoprotein</keyword>
<dbReference type="GO" id="GO:0046872">
    <property type="term" value="F:metal ion binding"/>
    <property type="evidence" value="ECO:0007669"/>
    <property type="project" value="UniProtKB-KW"/>
</dbReference>
<sequence length="329" mass="35513">MPSVRSIAGALLAASSTASAWNTDVHQQIGFTAEKFLTGYTSSILAQILEPEYNGSIGNAAAWADAYAHTDEGAFSYQWHWIDSADDPPSFCNVYYHRDCTSGGCVVSAIANQTEILRSCIAAVKAGDYPTTEANLTCSYALKWVTHFIGDIAQPLHASGIAAGGNFFDVTYNNKSTELHAVWDGEIIYSDAGVSIFPNASIQPFFADNLLPRIHADAFPEPTADWLHCADPATPIACALEWARDSNAWTCDYVYSQQFNGTDLATSGYAEGAFPIVELQVSKAALRLGTWLNRSVLNNPECVNAISNPSMQIPTRGMACTPASQNKME</sequence>
<keyword evidence="8" id="KW-0732">Signal</keyword>
<feature type="signal peptide" evidence="8">
    <location>
        <begin position="1"/>
        <end position="20"/>
    </location>
</feature>
<keyword evidence="3" id="KW-0479">Metal-binding</keyword>
<dbReference type="PANTHER" id="PTHR33146">
    <property type="entry name" value="ENDONUCLEASE 4"/>
    <property type="match status" value="1"/>
</dbReference>
<keyword evidence="4" id="KW-0255">Endonuclease</keyword>
<keyword evidence="2" id="KW-0540">Nuclease</keyword>
<keyword evidence="5" id="KW-0378">Hydrolase</keyword>
<dbReference type="HOGENOM" id="CLU_044365_0_0_1"/>
<dbReference type="Proteomes" id="UP000007129">
    <property type="component" value="Unassembled WGS sequence"/>
</dbReference>
<dbReference type="eggNOG" id="ENOG502SDBT">
    <property type="taxonomic scope" value="Eukaryota"/>
</dbReference>
<dbReference type="InterPro" id="IPR008947">
    <property type="entry name" value="PLipase_C/P1_nuclease_dom_sf"/>
</dbReference>
<dbReference type="GO" id="GO:0016788">
    <property type="term" value="F:hydrolase activity, acting on ester bonds"/>
    <property type="evidence" value="ECO:0007669"/>
    <property type="project" value="InterPro"/>
</dbReference>
<dbReference type="Pfam" id="PF02265">
    <property type="entry name" value="S1-P1_nuclease"/>
    <property type="match status" value="1"/>
</dbReference>
<dbReference type="Gene3D" id="1.10.575.10">
    <property type="entry name" value="P1 Nuclease"/>
    <property type="match status" value="1"/>
</dbReference>
<proteinExistence type="inferred from homology"/>
<dbReference type="CDD" id="cd11010">
    <property type="entry name" value="S1-P1_nuclease"/>
    <property type="match status" value="1"/>
</dbReference>
<dbReference type="SUPFAM" id="SSF48537">
    <property type="entry name" value="Phospholipase C/P1 nuclease"/>
    <property type="match status" value="1"/>
</dbReference>
<evidence type="ECO:0000256" key="1">
    <source>
        <dbReference type="ARBA" id="ARBA00009547"/>
    </source>
</evidence>
<name>K2RHB0_MACPH</name>
<evidence type="ECO:0000256" key="5">
    <source>
        <dbReference type="ARBA" id="ARBA00022801"/>
    </source>
</evidence>
<feature type="chain" id="PRO_5003867592" evidence="8">
    <location>
        <begin position="21"/>
        <end position="329"/>
    </location>
</feature>
<evidence type="ECO:0000256" key="2">
    <source>
        <dbReference type="ARBA" id="ARBA00022722"/>
    </source>
</evidence>
<gene>
    <name evidence="9" type="ORF">MPH_08837</name>
</gene>
<dbReference type="EMBL" id="AHHD01000376">
    <property type="protein sequence ID" value="EKG13963.1"/>
    <property type="molecule type" value="Genomic_DNA"/>
</dbReference>
<evidence type="ECO:0000256" key="4">
    <source>
        <dbReference type="ARBA" id="ARBA00022759"/>
    </source>
</evidence>
<protein>
    <submittedName>
        <fullName evidence="9">S1/P1 nuclease</fullName>
    </submittedName>
</protein>
<accession>K2RHB0</accession>